<dbReference type="STRING" id="1796646.A4V02_03295"/>
<gene>
    <name evidence="2" type="ORF">A4V02_03295</name>
</gene>
<dbReference type="OrthoDB" id="1098628at2"/>
<protein>
    <recommendedName>
        <fullName evidence="1">Arm DNA-binding domain-containing protein</fullName>
    </recommendedName>
</protein>
<dbReference type="EMBL" id="CP015402">
    <property type="protein sequence ID" value="ANU62842.1"/>
    <property type="molecule type" value="Genomic_DNA"/>
</dbReference>
<feature type="domain" description="Arm DNA-binding" evidence="1">
    <location>
        <begin position="10"/>
        <end position="73"/>
    </location>
</feature>
<evidence type="ECO:0000313" key="2">
    <source>
        <dbReference type="EMBL" id="ANU62842.1"/>
    </source>
</evidence>
<evidence type="ECO:0000313" key="3">
    <source>
        <dbReference type="Proteomes" id="UP000186351"/>
    </source>
</evidence>
<dbReference type="Pfam" id="PF17293">
    <property type="entry name" value="Arm-DNA-bind_5"/>
    <property type="match status" value="1"/>
</dbReference>
<dbReference type="Proteomes" id="UP000186351">
    <property type="component" value="Chromosome"/>
</dbReference>
<reference evidence="3" key="1">
    <citation type="submission" date="2016-04" db="EMBL/GenBank/DDBJ databases">
        <title>Complete Genome Sequences of Twelve Strains of a Stable Defined Moderately Diverse Mouse Microbiota 2 (sDMDMm2).</title>
        <authorList>
            <person name="Uchimura Y."/>
            <person name="Wyss M."/>
            <person name="Brugiroux S."/>
            <person name="Limenitakis J.P."/>
            <person name="Stecher B."/>
            <person name="McCoy K.D."/>
            <person name="Macpherson A.J."/>
        </authorList>
    </citation>
    <scope>NUCLEOTIDE SEQUENCE [LARGE SCALE GENOMIC DNA]</scope>
    <source>
        <strain evidence="3">YL27</strain>
    </source>
</reference>
<keyword evidence="3" id="KW-1185">Reference proteome</keyword>
<evidence type="ECO:0000259" key="1">
    <source>
        <dbReference type="Pfam" id="PF17293"/>
    </source>
</evidence>
<proteinExistence type="predicted"/>
<dbReference type="KEGG" id="pary:A4V02_03295"/>
<accession>A0A1Z2XDY4</accession>
<dbReference type="GeneID" id="65535869"/>
<dbReference type="InterPro" id="IPR035386">
    <property type="entry name" value="Arm-DNA-bind_5"/>
</dbReference>
<organism evidence="2 3">
    <name type="scientific">Muribaculum intestinale</name>
    <dbReference type="NCBI Taxonomy" id="1796646"/>
    <lineage>
        <taxon>Bacteria</taxon>
        <taxon>Pseudomonadati</taxon>
        <taxon>Bacteroidota</taxon>
        <taxon>Bacteroidia</taxon>
        <taxon>Bacteroidales</taxon>
        <taxon>Muribaculaceae</taxon>
        <taxon>Muribaculum</taxon>
    </lineage>
</organism>
<dbReference type="RefSeq" id="WP_068960218.1">
    <property type="nucleotide sequence ID" value="NZ_CAJTCT010000022.1"/>
</dbReference>
<dbReference type="AlphaFoldDB" id="A0A1B1S7R7"/>
<name>A0A1B1S7R7_9BACT</name>
<sequence length="78" mass="8891">MKKNTFKVLFYLRGNHVNKDGTSAIMIRISIDGEIEQLTSKLYVDPKVWDTKRGRANGRSAKILELNGRLQDIDVSNI</sequence>
<accession>A0A1B1S7R7</accession>